<organism evidence="4 5">
    <name type="scientific">Thecamonas trahens ATCC 50062</name>
    <dbReference type="NCBI Taxonomy" id="461836"/>
    <lineage>
        <taxon>Eukaryota</taxon>
        <taxon>Apusozoa</taxon>
        <taxon>Apusomonadida</taxon>
        <taxon>Apusomonadidae</taxon>
        <taxon>Thecamonas</taxon>
    </lineage>
</organism>
<dbReference type="OMA" id="TKMMAGN"/>
<comment type="similarity">
    <text evidence="1">Belongs to the CTNNBIP1 family.</text>
</comment>
<dbReference type="Pfam" id="PF06384">
    <property type="entry name" value="ICAT"/>
    <property type="match status" value="1"/>
</dbReference>
<sequence length="194" mass="21275">MSGTSETAQLKQNVEEQLNRLLKQLAEIDEGYEDGELDEEEYDEMREETLEQLAEFQETLSSLMEGDMSLVDDLSAMKLAIQAAVSQAFQTPEVIELFAKKQPDALRAKYEELETQLQLGKLTEASFNAKKLEMLAAILNLGGALTDGEKAYLQKNMNETLAQFQNAATNLSASANKDLLSGAASDIARASGQS</sequence>
<dbReference type="GO" id="GO:0008013">
    <property type="term" value="F:beta-catenin binding"/>
    <property type="evidence" value="ECO:0007669"/>
    <property type="project" value="InterPro"/>
</dbReference>
<evidence type="ECO:0000313" key="5">
    <source>
        <dbReference type="Proteomes" id="UP000054408"/>
    </source>
</evidence>
<evidence type="ECO:0000259" key="3">
    <source>
        <dbReference type="Pfam" id="PF06384"/>
    </source>
</evidence>
<proteinExistence type="inferred from homology"/>
<protein>
    <submittedName>
        <fullName evidence="4">LZIC protein</fullName>
    </submittedName>
</protein>
<accession>A0A0L0DFM2</accession>
<dbReference type="PANTHER" id="PTHR16505">
    <property type="entry name" value="PROTEIN LZIC"/>
    <property type="match status" value="1"/>
</dbReference>
<dbReference type="EMBL" id="GL349459">
    <property type="protein sequence ID" value="KNC50103.1"/>
    <property type="molecule type" value="Genomic_DNA"/>
</dbReference>
<dbReference type="InterPro" id="IPR036911">
    <property type="entry name" value="ICAT_sf"/>
</dbReference>
<keyword evidence="5" id="KW-1185">Reference proteome</keyword>
<evidence type="ECO:0000256" key="2">
    <source>
        <dbReference type="SAM" id="Coils"/>
    </source>
</evidence>
<reference evidence="4 5" key="1">
    <citation type="submission" date="2010-05" db="EMBL/GenBank/DDBJ databases">
        <title>The Genome Sequence of Thecamonas trahens ATCC 50062.</title>
        <authorList>
            <consortium name="The Broad Institute Genome Sequencing Platform"/>
            <person name="Russ C."/>
            <person name="Cuomo C."/>
            <person name="Shea T."/>
            <person name="Young S.K."/>
            <person name="Zeng Q."/>
            <person name="Koehrsen M."/>
            <person name="Haas B."/>
            <person name="Borodovsky M."/>
            <person name="Guigo R."/>
            <person name="Alvarado L."/>
            <person name="Berlin A."/>
            <person name="Bochicchio J."/>
            <person name="Borenstein D."/>
            <person name="Chapman S."/>
            <person name="Chen Z."/>
            <person name="Freedman E."/>
            <person name="Gellesch M."/>
            <person name="Goldberg J."/>
            <person name="Griggs A."/>
            <person name="Gujja S."/>
            <person name="Heilman E."/>
            <person name="Heiman D."/>
            <person name="Hepburn T."/>
            <person name="Howarth C."/>
            <person name="Jen D."/>
            <person name="Larson L."/>
            <person name="Mehta T."/>
            <person name="Park D."/>
            <person name="Pearson M."/>
            <person name="Roberts A."/>
            <person name="Saif S."/>
            <person name="Shenoy N."/>
            <person name="Sisk P."/>
            <person name="Stolte C."/>
            <person name="Sykes S."/>
            <person name="Thomson T."/>
            <person name="Walk T."/>
            <person name="White J."/>
            <person name="Yandava C."/>
            <person name="Burger G."/>
            <person name="Gray M.W."/>
            <person name="Holland P.W.H."/>
            <person name="King N."/>
            <person name="Lang F.B.F."/>
            <person name="Roger A.J."/>
            <person name="Ruiz-Trillo I."/>
            <person name="Lander E."/>
            <person name="Nusbaum C."/>
        </authorList>
    </citation>
    <scope>NUCLEOTIDE SEQUENCE [LARGE SCALE GENOMIC DNA]</scope>
    <source>
        <strain evidence="4 5">ATCC 50062</strain>
    </source>
</reference>
<dbReference type="GeneID" id="25565183"/>
<evidence type="ECO:0000313" key="4">
    <source>
        <dbReference type="EMBL" id="KNC50103.1"/>
    </source>
</evidence>
<dbReference type="Proteomes" id="UP000054408">
    <property type="component" value="Unassembled WGS sequence"/>
</dbReference>
<name>A0A0L0DFM2_THETB</name>
<feature type="coiled-coil region" evidence="2">
    <location>
        <begin position="11"/>
        <end position="59"/>
    </location>
</feature>
<dbReference type="OrthoDB" id="10262856at2759"/>
<feature type="domain" description="Beta-catenin-interacting ICAT" evidence="3">
    <location>
        <begin position="114"/>
        <end position="189"/>
    </location>
</feature>
<evidence type="ECO:0000256" key="1">
    <source>
        <dbReference type="ARBA" id="ARBA00006505"/>
    </source>
</evidence>
<dbReference type="InterPro" id="IPR009428">
    <property type="entry name" value="ICAT_dom"/>
</dbReference>
<keyword evidence="2" id="KW-0175">Coiled coil</keyword>
<dbReference type="InterPro" id="IPR040065">
    <property type="entry name" value="LZIC"/>
</dbReference>
<dbReference type="Gene3D" id="1.10.10.490">
    <property type="entry name" value="Beta-catenin-interacting ICAT"/>
    <property type="match status" value="1"/>
</dbReference>
<dbReference type="eggNOG" id="ENOG502QPUB">
    <property type="taxonomic scope" value="Eukaryota"/>
</dbReference>
<dbReference type="AlphaFoldDB" id="A0A0L0DFM2"/>
<dbReference type="RefSeq" id="XP_013757262.1">
    <property type="nucleotide sequence ID" value="XM_013901808.1"/>
</dbReference>
<gene>
    <name evidence="4" type="ORF">AMSG_05875</name>
</gene>
<dbReference type="PANTHER" id="PTHR16505:SF8">
    <property type="entry name" value="PROTEIN LZIC"/>
    <property type="match status" value="1"/>
</dbReference>
<dbReference type="SUPFAM" id="SSF81730">
    <property type="entry name" value="beta-catenin-interacting protein ICAT"/>
    <property type="match status" value="1"/>
</dbReference>